<dbReference type="EMBL" id="JAGGOB010000059">
    <property type="protein sequence ID" value="MBT2331700.1"/>
    <property type="molecule type" value="Genomic_DNA"/>
</dbReference>
<sequence>MKLLKFAPLALVALASLPVQAVEKSILVYADVDPTLELLQSDGSALPPSMEMNYLPGAGLQPTRLGTRVFSNDTDKDMTIRLITSPVLANMTNPASTAVPLSVTFGGRALSTTGVALSAADLFPGGDPTSGSIEQMLEIKQTTVGAIANAGRYEGIVSLVLTQQP</sequence>
<dbReference type="Pfam" id="PF04449">
    <property type="entry name" value="Fimbrial_CS1"/>
    <property type="match status" value="1"/>
</dbReference>
<keyword evidence="1" id="KW-0732">Signal</keyword>
<dbReference type="Proteomes" id="UP000692896">
    <property type="component" value="Unassembled WGS sequence"/>
</dbReference>
<reference evidence="2" key="1">
    <citation type="submission" date="2021-03" db="EMBL/GenBank/DDBJ databases">
        <title>Genomic analysis provides insights into the functional capacity of soil bacteria communities inhabiting an altitudinal gradient in the Atacama Desert.</title>
        <authorList>
            <person name="Gonzalez M."/>
            <person name="Maldonado J."/>
            <person name="Maza F."/>
            <person name="Hodar C."/>
            <person name="Cortes M."/>
            <person name="Palma R."/>
            <person name="Andreani C."/>
            <person name="Gaete A."/>
            <person name="Vasquez-Dean J."/>
            <person name="Acuna V."/>
            <person name="Aguado M."/>
            <person name="Mandakovic D."/>
            <person name="Latorre M."/>
            <person name="Orellana A."/>
            <person name="Gutierrez R."/>
            <person name="Montecino M."/>
            <person name="Allende M."/>
            <person name="Maass A."/>
            <person name="Cambiazo V."/>
        </authorList>
    </citation>
    <scope>NUCLEOTIDE SEQUENCE</scope>
    <source>
        <strain evidence="2">ISL-25</strain>
    </source>
</reference>
<organism evidence="2 3">
    <name type="scientific">Pseudomonas fluorescens</name>
    <dbReference type="NCBI Taxonomy" id="294"/>
    <lineage>
        <taxon>Bacteria</taxon>
        <taxon>Pseudomonadati</taxon>
        <taxon>Pseudomonadota</taxon>
        <taxon>Gammaproteobacteria</taxon>
        <taxon>Pseudomonadales</taxon>
        <taxon>Pseudomonadaceae</taxon>
        <taxon>Pseudomonas</taxon>
    </lineage>
</organism>
<feature type="signal peptide" evidence="1">
    <location>
        <begin position="1"/>
        <end position="21"/>
    </location>
</feature>
<dbReference type="GO" id="GO:0009289">
    <property type="term" value="C:pilus"/>
    <property type="evidence" value="ECO:0007669"/>
    <property type="project" value="InterPro"/>
</dbReference>
<feature type="chain" id="PRO_5036981613" evidence="1">
    <location>
        <begin position="22"/>
        <end position="165"/>
    </location>
</feature>
<evidence type="ECO:0000313" key="3">
    <source>
        <dbReference type="Proteomes" id="UP000692896"/>
    </source>
</evidence>
<dbReference type="InterPro" id="IPR007540">
    <property type="entry name" value="Fimbrial_CS1-type"/>
</dbReference>
<comment type="caution">
    <text evidence="2">The sequence shown here is derived from an EMBL/GenBank/DDBJ whole genome shotgun (WGS) entry which is preliminary data.</text>
</comment>
<gene>
    <name evidence="2" type="ORF">J7E47_23575</name>
</gene>
<dbReference type="Gene3D" id="2.60.40.2040">
    <property type="entry name" value="CFA/I fimbrial subunit E, pilin domain"/>
    <property type="match status" value="1"/>
</dbReference>
<dbReference type="RefSeq" id="WP_092393466.1">
    <property type="nucleotide sequence ID" value="NZ_JAGGNX010000028.1"/>
</dbReference>
<evidence type="ECO:0000256" key="1">
    <source>
        <dbReference type="SAM" id="SignalP"/>
    </source>
</evidence>
<protein>
    <submittedName>
        <fullName evidence="2">Fimbrial protein</fullName>
    </submittedName>
</protein>
<name>A0A944DT11_PSEFL</name>
<dbReference type="AlphaFoldDB" id="A0A944DT11"/>
<accession>A0A944DT11</accession>
<evidence type="ECO:0000313" key="2">
    <source>
        <dbReference type="EMBL" id="MBT2331700.1"/>
    </source>
</evidence>
<proteinExistence type="predicted"/>